<gene>
    <name evidence="2" type="ORF">P5673_018641</name>
</gene>
<comment type="caution">
    <text evidence="2">The sequence shown here is derived from an EMBL/GenBank/DDBJ whole genome shotgun (WGS) entry which is preliminary data.</text>
</comment>
<reference evidence="2" key="2">
    <citation type="journal article" date="2023" name="Science">
        <title>Genomic signatures of disease resistance in endangered staghorn corals.</title>
        <authorList>
            <person name="Vollmer S.V."/>
            <person name="Selwyn J.D."/>
            <person name="Despard B.A."/>
            <person name="Roesel C.L."/>
        </authorList>
    </citation>
    <scope>NUCLEOTIDE SEQUENCE</scope>
    <source>
        <strain evidence="2">K2</strain>
    </source>
</reference>
<dbReference type="PANTHER" id="PTHR47526:SF3">
    <property type="entry name" value="PHD-TYPE DOMAIN-CONTAINING PROTEIN"/>
    <property type="match status" value="1"/>
</dbReference>
<evidence type="ECO:0000259" key="1">
    <source>
        <dbReference type="Pfam" id="PF09588"/>
    </source>
</evidence>
<protein>
    <recommendedName>
        <fullName evidence="1">YqaJ viral recombinase domain-containing protein</fullName>
    </recommendedName>
</protein>
<dbReference type="EMBL" id="JARQWQ010000042">
    <property type="protein sequence ID" value="KAK2559011.1"/>
    <property type="molecule type" value="Genomic_DNA"/>
</dbReference>
<dbReference type="InterPro" id="IPR011604">
    <property type="entry name" value="PDDEXK-like_dom_sf"/>
</dbReference>
<evidence type="ECO:0000313" key="2">
    <source>
        <dbReference type="EMBL" id="KAK2559011.1"/>
    </source>
</evidence>
<dbReference type="CDD" id="cd22343">
    <property type="entry name" value="PDDEXK_lambda_exonuclease-like"/>
    <property type="match status" value="1"/>
</dbReference>
<dbReference type="GO" id="GO:0006281">
    <property type="term" value="P:DNA repair"/>
    <property type="evidence" value="ECO:0007669"/>
    <property type="project" value="UniProtKB-ARBA"/>
</dbReference>
<dbReference type="SUPFAM" id="SSF52980">
    <property type="entry name" value="Restriction endonuclease-like"/>
    <property type="match status" value="1"/>
</dbReference>
<evidence type="ECO:0000313" key="3">
    <source>
        <dbReference type="Proteomes" id="UP001249851"/>
    </source>
</evidence>
<reference evidence="2" key="1">
    <citation type="journal article" date="2023" name="G3 (Bethesda)">
        <title>Whole genome assembly and annotation of the endangered Caribbean coral Acropora cervicornis.</title>
        <authorList>
            <person name="Selwyn J.D."/>
            <person name="Vollmer S.V."/>
        </authorList>
    </citation>
    <scope>NUCLEOTIDE SEQUENCE</scope>
    <source>
        <strain evidence="2">K2</strain>
    </source>
</reference>
<keyword evidence="3" id="KW-1185">Reference proteome</keyword>
<proteinExistence type="predicted"/>
<dbReference type="Proteomes" id="UP001249851">
    <property type="component" value="Unassembled WGS sequence"/>
</dbReference>
<dbReference type="AlphaFoldDB" id="A0AAD9QDP4"/>
<feature type="domain" description="YqaJ viral recombinase" evidence="1">
    <location>
        <begin position="9"/>
        <end position="125"/>
    </location>
</feature>
<dbReference type="InterPro" id="IPR011335">
    <property type="entry name" value="Restrct_endonuc-II-like"/>
</dbReference>
<dbReference type="Pfam" id="PF09588">
    <property type="entry name" value="YqaJ"/>
    <property type="match status" value="1"/>
</dbReference>
<dbReference type="InterPro" id="IPR019080">
    <property type="entry name" value="YqaJ_viral_recombinase"/>
</dbReference>
<accession>A0AAD9QDP4</accession>
<name>A0AAD9QDP4_ACRCE</name>
<sequence>MGQSSNSTWALYRVGIITASRMLPVLRKTDEAGRVKDQQSTANLTIQILGYNKEEKTKAMNWGLMNEPLARKRYKTISQKCHTNFSVSETGLVLSVDWPYVGASPDAIVHCSCCGPGAAEFKVTWTHRENNKGVCCGPRYLFAC</sequence>
<dbReference type="PANTHER" id="PTHR47526">
    <property type="entry name" value="ATP-DEPENDENT DNA HELICASE"/>
    <property type="match status" value="1"/>
</dbReference>
<dbReference type="Gene3D" id="3.90.320.10">
    <property type="match status" value="1"/>
</dbReference>
<organism evidence="2 3">
    <name type="scientific">Acropora cervicornis</name>
    <name type="common">Staghorn coral</name>
    <dbReference type="NCBI Taxonomy" id="6130"/>
    <lineage>
        <taxon>Eukaryota</taxon>
        <taxon>Metazoa</taxon>
        <taxon>Cnidaria</taxon>
        <taxon>Anthozoa</taxon>
        <taxon>Hexacorallia</taxon>
        <taxon>Scleractinia</taxon>
        <taxon>Astrocoeniina</taxon>
        <taxon>Acroporidae</taxon>
        <taxon>Acropora</taxon>
    </lineage>
</organism>